<dbReference type="Proteomes" id="UP000256269">
    <property type="component" value="Unassembled WGS sequence"/>
</dbReference>
<proteinExistence type="predicted"/>
<gene>
    <name evidence="1" type="ORF">BCF44_104188</name>
</gene>
<comment type="caution">
    <text evidence="1">The sequence shown here is derived from an EMBL/GenBank/DDBJ whole genome shotgun (WGS) entry which is preliminary data.</text>
</comment>
<name>A0A3E0HTN5_9PSEU</name>
<dbReference type="AlphaFoldDB" id="A0A3E0HTN5"/>
<reference evidence="1 2" key="1">
    <citation type="submission" date="2018-08" db="EMBL/GenBank/DDBJ databases">
        <title>Genomic Encyclopedia of Archaeal and Bacterial Type Strains, Phase II (KMG-II): from individual species to whole genera.</title>
        <authorList>
            <person name="Goeker M."/>
        </authorList>
    </citation>
    <scope>NUCLEOTIDE SEQUENCE [LARGE SCALE GENOMIC DNA]</scope>
    <source>
        <strain evidence="1 2">DSM 45791</strain>
    </source>
</reference>
<accession>A0A3E0HTN5</accession>
<organism evidence="1 2">
    <name type="scientific">Kutzneria buriramensis</name>
    <dbReference type="NCBI Taxonomy" id="1045776"/>
    <lineage>
        <taxon>Bacteria</taxon>
        <taxon>Bacillati</taxon>
        <taxon>Actinomycetota</taxon>
        <taxon>Actinomycetes</taxon>
        <taxon>Pseudonocardiales</taxon>
        <taxon>Pseudonocardiaceae</taxon>
        <taxon>Kutzneria</taxon>
    </lineage>
</organism>
<dbReference type="RefSeq" id="WP_246014995.1">
    <property type="nucleotide sequence ID" value="NZ_CP144375.1"/>
</dbReference>
<protein>
    <submittedName>
        <fullName evidence="1">Uncharacterized protein</fullName>
    </submittedName>
</protein>
<keyword evidence="2" id="KW-1185">Reference proteome</keyword>
<dbReference type="EMBL" id="QUNO01000004">
    <property type="protein sequence ID" value="REH49922.1"/>
    <property type="molecule type" value="Genomic_DNA"/>
</dbReference>
<sequence>MPDRTDVTGIVSLTLARWAATVKGLAGTRMFAWTGWRTRRALRTAQLLDEVVDSQLPLLTALPEARRRRSADYLAELVMLSQAYRHYAAGWIDRRELDRRGHGVLDRLSELRTQPSAARVIDRD</sequence>
<evidence type="ECO:0000313" key="2">
    <source>
        <dbReference type="Proteomes" id="UP000256269"/>
    </source>
</evidence>
<evidence type="ECO:0000313" key="1">
    <source>
        <dbReference type="EMBL" id="REH49922.1"/>
    </source>
</evidence>